<dbReference type="NCBIfam" id="TIGR02203">
    <property type="entry name" value="MsbA_lipidA"/>
    <property type="match status" value="1"/>
</dbReference>
<dbReference type="Gene3D" id="1.20.1560.10">
    <property type="entry name" value="ABC transporter type 1, transmembrane domain"/>
    <property type="match status" value="1"/>
</dbReference>
<evidence type="ECO:0000256" key="7">
    <source>
        <dbReference type="ARBA" id="ARBA00022967"/>
    </source>
</evidence>
<proteinExistence type="predicted"/>
<dbReference type="InterPro" id="IPR011527">
    <property type="entry name" value="ABC1_TM_dom"/>
</dbReference>
<feature type="domain" description="ABC transporter" evidence="12">
    <location>
        <begin position="348"/>
        <end position="582"/>
    </location>
</feature>
<keyword evidence="10 11" id="KW-0472">Membrane</keyword>
<keyword evidence="6" id="KW-0067">ATP-binding</keyword>
<dbReference type="PANTHER" id="PTHR43394:SF1">
    <property type="entry name" value="ATP-BINDING CASSETTE SUB-FAMILY B MEMBER 10, MITOCHONDRIAL"/>
    <property type="match status" value="1"/>
</dbReference>
<dbReference type="GO" id="GO:0016887">
    <property type="term" value="F:ATP hydrolysis activity"/>
    <property type="evidence" value="ECO:0007669"/>
    <property type="project" value="InterPro"/>
</dbReference>
<evidence type="ECO:0000313" key="15">
    <source>
        <dbReference type="Proteomes" id="UP000011744"/>
    </source>
</evidence>
<dbReference type="GO" id="GO:0034040">
    <property type="term" value="F:ATPase-coupled lipid transmembrane transporter activity"/>
    <property type="evidence" value="ECO:0007669"/>
    <property type="project" value="InterPro"/>
</dbReference>
<name>M2ZTG1_9PROT</name>
<dbReference type="InterPro" id="IPR017871">
    <property type="entry name" value="ABC_transporter-like_CS"/>
</dbReference>
<dbReference type="InterPro" id="IPR039421">
    <property type="entry name" value="Type_1_exporter"/>
</dbReference>
<evidence type="ECO:0000256" key="10">
    <source>
        <dbReference type="ARBA" id="ARBA00023136"/>
    </source>
</evidence>
<keyword evidence="8 11" id="KW-1133">Transmembrane helix</keyword>
<dbReference type="PROSITE" id="PS50929">
    <property type="entry name" value="ABC_TM1F"/>
    <property type="match status" value="1"/>
</dbReference>
<accession>M2ZTG1</accession>
<feature type="transmembrane region" description="Helical" evidence="11">
    <location>
        <begin position="171"/>
        <end position="187"/>
    </location>
</feature>
<dbReference type="Pfam" id="PF00005">
    <property type="entry name" value="ABC_tran"/>
    <property type="match status" value="1"/>
</dbReference>
<dbReference type="InterPro" id="IPR011917">
    <property type="entry name" value="ABC_transpr_lipidA"/>
</dbReference>
<dbReference type="FunFam" id="3.40.50.300:FF:000287">
    <property type="entry name" value="Multidrug ABC transporter ATP-binding protein"/>
    <property type="match status" value="1"/>
</dbReference>
<dbReference type="InterPro" id="IPR036640">
    <property type="entry name" value="ABC1_TM_sf"/>
</dbReference>
<dbReference type="STRING" id="1244869.H261_07116"/>
<keyword evidence="9" id="KW-0445">Lipid transport</keyword>
<evidence type="ECO:0000256" key="1">
    <source>
        <dbReference type="ARBA" id="ARBA00004651"/>
    </source>
</evidence>
<evidence type="ECO:0000313" key="14">
    <source>
        <dbReference type="EMBL" id="EME70657.1"/>
    </source>
</evidence>
<evidence type="ECO:0000256" key="3">
    <source>
        <dbReference type="ARBA" id="ARBA00022475"/>
    </source>
</evidence>
<evidence type="ECO:0000256" key="11">
    <source>
        <dbReference type="SAM" id="Phobius"/>
    </source>
</evidence>
<evidence type="ECO:0000256" key="8">
    <source>
        <dbReference type="ARBA" id="ARBA00022989"/>
    </source>
</evidence>
<protein>
    <submittedName>
        <fullName evidence="14">ABC-type multidrug transport system, ATPase and permease component protein</fullName>
    </submittedName>
</protein>
<keyword evidence="3" id="KW-1003">Cell membrane</keyword>
<dbReference type="SMART" id="SM00382">
    <property type="entry name" value="AAA"/>
    <property type="match status" value="1"/>
</dbReference>
<dbReference type="eggNOG" id="COG1132">
    <property type="taxonomic scope" value="Bacteria"/>
</dbReference>
<dbReference type="GO" id="GO:0005524">
    <property type="term" value="F:ATP binding"/>
    <property type="evidence" value="ECO:0007669"/>
    <property type="project" value="UniProtKB-KW"/>
</dbReference>
<keyword evidence="2" id="KW-0813">Transport</keyword>
<keyword evidence="15" id="KW-1185">Reference proteome</keyword>
<dbReference type="InterPro" id="IPR003593">
    <property type="entry name" value="AAA+_ATPase"/>
</dbReference>
<reference evidence="14 15" key="1">
    <citation type="journal article" date="2014" name="Genome Announc.">
        <title>Draft Genome Sequence of Magnetospirillum sp. Strain SO-1, a Freshwater Magnetotactic Bacterium Isolated from the Ol'khovka River, Russia.</title>
        <authorList>
            <person name="Grouzdev D.S."/>
            <person name="Dziuba M.V."/>
            <person name="Sukhacheva M.S."/>
            <person name="Mardanov A.V."/>
            <person name="Beletskiy A.V."/>
            <person name="Kuznetsov B.B."/>
            <person name="Skryabin K.G."/>
        </authorList>
    </citation>
    <scope>NUCLEOTIDE SEQUENCE [LARGE SCALE GENOMIC DNA]</scope>
    <source>
        <strain evidence="14 15">SO-1</strain>
    </source>
</reference>
<evidence type="ECO:0000256" key="5">
    <source>
        <dbReference type="ARBA" id="ARBA00022741"/>
    </source>
</evidence>
<dbReference type="PROSITE" id="PS00211">
    <property type="entry name" value="ABC_TRANSPORTER_1"/>
    <property type="match status" value="1"/>
</dbReference>
<evidence type="ECO:0000256" key="2">
    <source>
        <dbReference type="ARBA" id="ARBA00022448"/>
    </source>
</evidence>
<dbReference type="InterPro" id="IPR027417">
    <property type="entry name" value="P-loop_NTPase"/>
</dbReference>
<dbReference type="SUPFAM" id="SSF52540">
    <property type="entry name" value="P-loop containing nucleoside triphosphate hydrolases"/>
    <property type="match status" value="1"/>
</dbReference>
<dbReference type="GO" id="GO:0005886">
    <property type="term" value="C:plasma membrane"/>
    <property type="evidence" value="ECO:0007669"/>
    <property type="project" value="UniProtKB-SubCell"/>
</dbReference>
<keyword evidence="4 11" id="KW-0812">Transmembrane</keyword>
<comment type="subcellular location">
    <subcellularLocation>
        <location evidence="1">Cell membrane</location>
        <topology evidence="1">Multi-pass membrane protein</topology>
    </subcellularLocation>
</comment>
<dbReference type="SUPFAM" id="SSF90123">
    <property type="entry name" value="ABC transporter transmembrane region"/>
    <property type="match status" value="1"/>
</dbReference>
<dbReference type="Pfam" id="PF00664">
    <property type="entry name" value="ABC_membrane"/>
    <property type="match status" value="1"/>
</dbReference>
<comment type="caution">
    <text evidence="14">The sequence shown here is derived from an EMBL/GenBank/DDBJ whole genome shotgun (WGS) entry which is preliminary data.</text>
</comment>
<dbReference type="PANTHER" id="PTHR43394">
    <property type="entry name" value="ATP-DEPENDENT PERMEASE MDL1, MITOCHONDRIAL"/>
    <property type="match status" value="1"/>
</dbReference>
<dbReference type="Gene3D" id="3.40.50.300">
    <property type="entry name" value="P-loop containing nucleotide triphosphate hydrolases"/>
    <property type="match status" value="1"/>
</dbReference>
<evidence type="ECO:0000259" key="13">
    <source>
        <dbReference type="PROSITE" id="PS50929"/>
    </source>
</evidence>
<gene>
    <name evidence="14" type="ORF">H261_07116</name>
</gene>
<dbReference type="GO" id="GO:0015421">
    <property type="term" value="F:ABC-type oligopeptide transporter activity"/>
    <property type="evidence" value="ECO:0007669"/>
    <property type="project" value="TreeGrafter"/>
</dbReference>
<feature type="transmembrane region" description="Helical" evidence="11">
    <location>
        <begin position="261"/>
        <end position="280"/>
    </location>
</feature>
<dbReference type="AlphaFoldDB" id="M2ZTG1"/>
<organism evidence="14 15">
    <name type="scientific">Paramagnetospirillum caucaseum</name>
    <dbReference type="NCBI Taxonomy" id="1244869"/>
    <lineage>
        <taxon>Bacteria</taxon>
        <taxon>Pseudomonadati</taxon>
        <taxon>Pseudomonadota</taxon>
        <taxon>Alphaproteobacteria</taxon>
        <taxon>Rhodospirillales</taxon>
        <taxon>Magnetospirillaceae</taxon>
        <taxon>Paramagnetospirillum</taxon>
    </lineage>
</organism>
<keyword evidence="5" id="KW-0547">Nucleotide-binding</keyword>
<evidence type="ECO:0000256" key="9">
    <source>
        <dbReference type="ARBA" id="ARBA00023055"/>
    </source>
</evidence>
<evidence type="ECO:0000256" key="4">
    <source>
        <dbReference type="ARBA" id="ARBA00022692"/>
    </source>
</evidence>
<sequence length="594" mass="64334">MSKQKISLDHSTWVLVRRLFNEGMRPYMGKVMAAVFCMVVGAAANAGYALLMDPVVNKIFTEKRPEFLVPLAAAVLATFAVKSVCNYGEAVFLSKVGLRVIADMQSRLFSHLMRLDVAFFHANSTGRILSRLTNDISQMRFAVSDALTGAGKDASSVLFLIGAMFYQDWRLSAWTFFIFPIAILPIRKLGRRMRKVTANTQEHMGQLTTYLEQAVQGIRVVKAYGMEDYEKRKVTALVEMLQDLIYKAARVRAASSPIMELLGGIAITVVILYGGTRVVAGETTPGAFFSFITALMLAYRPIKSLAAMNTNLQEGLAAAARTFSVLDTQPSIVEKDGVPDLVVLEGKVSFDGVFFTYDGAKAVLDGIDLAVPGGKTVALVGPSGAGKSTVLNLLPRFYDVTDGHVLVDGQDVRGVSLASLRAKIALVSQEITLFDDTIRANIAYGRFGATDEEIEAAARSAAAHDFIVGLPEGYDTVVGERGLNLSGGQRQRLAIARAMLKNAPILLLDEATSALDTESERQVQTALELLMKGRTTIVIAHRLSTVVNADLIHVLDKGRVIESGDHNALMAKDGTYARLYAMQFAEEASKADGG</sequence>
<dbReference type="PROSITE" id="PS50893">
    <property type="entry name" value="ABC_TRANSPORTER_2"/>
    <property type="match status" value="1"/>
</dbReference>
<dbReference type="EMBL" id="AONQ01000014">
    <property type="protein sequence ID" value="EME70657.1"/>
    <property type="molecule type" value="Genomic_DNA"/>
</dbReference>
<dbReference type="RefSeq" id="WP_008615830.1">
    <property type="nucleotide sequence ID" value="NZ_AONQ01000014.1"/>
</dbReference>
<evidence type="ECO:0000256" key="6">
    <source>
        <dbReference type="ARBA" id="ARBA00022840"/>
    </source>
</evidence>
<dbReference type="PATRIC" id="fig|1244869.3.peg.1437"/>
<keyword evidence="7" id="KW-1278">Translocase</keyword>
<dbReference type="CDD" id="cd18552">
    <property type="entry name" value="ABC_6TM_MsbA_like"/>
    <property type="match status" value="1"/>
</dbReference>
<feature type="domain" description="ABC transmembrane type-1" evidence="13">
    <location>
        <begin position="33"/>
        <end position="314"/>
    </location>
</feature>
<dbReference type="Proteomes" id="UP000011744">
    <property type="component" value="Unassembled WGS sequence"/>
</dbReference>
<evidence type="ECO:0000259" key="12">
    <source>
        <dbReference type="PROSITE" id="PS50893"/>
    </source>
</evidence>
<dbReference type="InterPro" id="IPR003439">
    <property type="entry name" value="ABC_transporter-like_ATP-bd"/>
</dbReference>
<feature type="transmembrane region" description="Helical" evidence="11">
    <location>
        <begin position="27"/>
        <end position="47"/>
    </location>
</feature>